<reference evidence="9 10" key="1">
    <citation type="submission" date="2021-03" db="EMBL/GenBank/DDBJ databases">
        <title>Genomic and phenotypic characterization of Chloracidobacterium isolates provides evidence for multiple species.</title>
        <authorList>
            <person name="Saini M.K."/>
            <person name="Costas A.M.G."/>
            <person name="Tank M."/>
            <person name="Bryant D.A."/>
        </authorList>
    </citation>
    <scope>NUCLEOTIDE SEQUENCE [LARGE SCALE GENOMIC DNA]</scope>
    <source>
        <strain evidence="9 10">N</strain>
    </source>
</reference>
<evidence type="ECO:0000256" key="1">
    <source>
        <dbReference type="ARBA" id="ARBA00009477"/>
    </source>
</evidence>
<evidence type="ECO:0000259" key="8">
    <source>
        <dbReference type="Pfam" id="PF25975"/>
    </source>
</evidence>
<evidence type="ECO:0000313" key="9">
    <source>
        <dbReference type="EMBL" id="QUV94080.1"/>
    </source>
</evidence>
<dbReference type="SUPFAM" id="SSF111369">
    <property type="entry name" value="HlyD-like secretion proteins"/>
    <property type="match status" value="3"/>
</dbReference>
<sequence length="472" mass="50000">MTTEIMPEVSPAVGTEVSGGGGMAPVTPPRWGRGWSSWAVALGLLGILALGGWWLVGARRSAVVATLPATPQPKAGTPALRLESLDGVRLEPAETAAVSAEWHVTGTVELNPQANVVIAPLVSGHIRRVLVTQGTRVRAGQPLVVLDSPEIADLHVRLHDAETRRDIAARNVQRVERDESRVALVQAQARMHQAEATFERMKQLFEAGVLSRQELQDAETAYATAKAEYDFQKVVGLERDLREARAALEVATVEVRHIQDQLAALGAPAGASDDTAHPTAEITLVAPLSGLVTERTANVGAFVPVGTPLLTVADLRTVWVMAAVPEAQLGQVRLGQPVTVHAPVLGATPVRGRVAFIEAQINADTRTARVRIEVPNPGERLRAGMFVEVALLSPSPVAQLVIPAAAVQRIGARTVVFVAGADPHEFHPRDIEVGAIQGDSVVVLRGLEVGERVVVGGALALKTQLVGLEAEE</sequence>
<evidence type="ECO:0000259" key="5">
    <source>
        <dbReference type="Pfam" id="PF25893"/>
    </source>
</evidence>
<dbReference type="Gene3D" id="2.40.50.100">
    <property type="match status" value="1"/>
</dbReference>
<keyword evidence="4" id="KW-0812">Transmembrane</keyword>
<proteinExistence type="inferred from homology"/>
<dbReference type="InterPro" id="IPR058649">
    <property type="entry name" value="CzcB_C"/>
</dbReference>
<evidence type="ECO:0000259" key="7">
    <source>
        <dbReference type="Pfam" id="PF25973"/>
    </source>
</evidence>
<evidence type="ECO:0000256" key="2">
    <source>
        <dbReference type="SAM" id="Coils"/>
    </source>
</evidence>
<dbReference type="Proteomes" id="UP000677668">
    <property type="component" value="Chromosome 1"/>
</dbReference>
<dbReference type="InterPro" id="IPR058648">
    <property type="entry name" value="HH_CzcB-like"/>
</dbReference>
<evidence type="ECO:0000256" key="4">
    <source>
        <dbReference type="SAM" id="Phobius"/>
    </source>
</evidence>
<dbReference type="InterPro" id="IPR006143">
    <property type="entry name" value="RND_pump_MFP"/>
</dbReference>
<keyword evidence="4" id="KW-1133">Transmembrane helix</keyword>
<gene>
    <name evidence="9" type="ORF">J8C05_01055</name>
</gene>
<dbReference type="PANTHER" id="PTHR30469">
    <property type="entry name" value="MULTIDRUG RESISTANCE PROTEIN MDTA"/>
    <property type="match status" value="1"/>
</dbReference>
<feature type="coiled-coil region" evidence="2">
    <location>
        <begin position="158"/>
        <end position="204"/>
    </location>
</feature>
<dbReference type="InterPro" id="IPR058792">
    <property type="entry name" value="Beta-barrel_RND_2"/>
</dbReference>
<dbReference type="Pfam" id="PF25973">
    <property type="entry name" value="BSH_CzcB"/>
    <property type="match status" value="1"/>
</dbReference>
<name>A0ABX8B2X4_9BACT</name>
<keyword evidence="2" id="KW-0175">Coiled coil</keyword>
<dbReference type="Pfam" id="PF25893">
    <property type="entry name" value="HH_CzcB"/>
    <property type="match status" value="1"/>
</dbReference>
<evidence type="ECO:0000256" key="3">
    <source>
        <dbReference type="SAM" id="MobiDB-lite"/>
    </source>
</evidence>
<evidence type="ECO:0000259" key="6">
    <source>
        <dbReference type="Pfam" id="PF25954"/>
    </source>
</evidence>
<evidence type="ECO:0000313" key="10">
    <source>
        <dbReference type="Proteomes" id="UP000677668"/>
    </source>
</evidence>
<dbReference type="Gene3D" id="1.10.287.470">
    <property type="entry name" value="Helix hairpin bin"/>
    <property type="match status" value="1"/>
</dbReference>
<dbReference type="Gene3D" id="2.40.30.170">
    <property type="match status" value="1"/>
</dbReference>
<dbReference type="EMBL" id="CP072642">
    <property type="protein sequence ID" value="QUV94080.1"/>
    <property type="molecule type" value="Genomic_DNA"/>
</dbReference>
<feature type="domain" description="CusB-like beta-barrel" evidence="6">
    <location>
        <begin position="317"/>
        <end position="393"/>
    </location>
</feature>
<dbReference type="PANTHER" id="PTHR30469:SF15">
    <property type="entry name" value="HLYD FAMILY OF SECRETION PROTEINS"/>
    <property type="match status" value="1"/>
</dbReference>
<feature type="domain" description="CzcB-like alpha-helical hairpin" evidence="5">
    <location>
        <begin position="181"/>
        <end position="229"/>
    </location>
</feature>
<feature type="region of interest" description="Disordered" evidence="3">
    <location>
        <begin position="1"/>
        <end position="22"/>
    </location>
</feature>
<feature type="transmembrane region" description="Helical" evidence="4">
    <location>
        <begin position="35"/>
        <end position="56"/>
    </location>
</feature>
<feature type="coiled-coil region" evidence="2">
    <location>
        <begin position="234"/>
        <end position="261"/>
    </location>
</feature>
<organism evidence="9 10">
    <name type="scientific">Chloracidobacterium sp. N</name>
    <dbReference type="NCBI Taxonomy" id="2821540"/>
    <lineage>
        <taxon>Bacteria</taxon>
        <taxon>Pseudomonadati</taxon>
        <taxon>Acidobacteriota</taxon>
        <taxon>Terriglobia</taxon>
        <taxon>Terriglobales</taxon>
        <taxon>Acidobacteriaceae</taxon>
        <taxon>Chloracidobacterium</taxon>
        <taxon>Chloracidobacterium aggregatum</taxon>
    </lineage>
</organism>
<dbReference type="Gene3D" id="2.40.420.20">
    <property type="match status" value="1"/>
</dbReference>
<keyword evidence="10" id="KW-1185">Reference proteome</keyword>
<dbReference type="NCBIfam" id="TIGR01730">
    <property type="entry name" value="RND_mfp"/>
    <property type="match status" value="1"/>
</dbReference>
<comment type="similarity">
    <text evidence="1">Belongs to the membrane fusion protein (MFP) (TC 8.A.1) family.</text>
</comment>
<feature type="domain" description="CzcB-like barrel-sandwich hybrid" evidence="7">
    <location>
        <begin position="116"/>
        <end position="314"/>
    </location>
</feature>
<protein>
    <submittedName>
        <fullName evidence="9">Efflux RND transporter periplasmic adaptor subunit</fullName>
    </submittedName>
</protein>
<dbReference type="Pfam" id="PF25975">
    <property type="entry name" value="CzcB_C"/>
    <property type="match status" value="1"/>
</dbReference>
<dbReference type="Pfam" id="PF25954">
    <property type="entry name" value="Beta-barrel_RND_2"/>
    <property type="match status" value="1"/>
</dbReference>
<keyword evidence="4" id="KW-0472">Membrane</keyword>
<dbReference type="InterPro" id="IPR058647">
    <property type="entry name" value="BSH_CzcB-like"/>
</dbReference>
<feature type="domain" description="CzcB-like C-terminal circularly permuted SH3-like" evidence="8">
    <location>
        <begin position="401"/>
        <end position="462"/>
    </location>
</feature>
<accession>A0ABX8B2X4</accession>
<dbReference type="RefSeq" id="WP_211422399.1">
    <property type="nucleotide sequence ID" value="NZ_CP072642.1"/>
</dbReference>